<dbReference type="Pfam" id="PF14125">
    <property type="entry name" value="DUF4292"/>
    <property type="match status" value="1"/>
</dbReference>
<feature type="chain" id="PRO_5036766274" evidence="1">
    <location>
        <begin position="22"/>
        <end position="268"/>
    </location>
</feature>
<evidence type="ECO:0000256" key="1">
    <source>
        <dbReference type="SAM" id="SignalP"/>
    </source>
</evidence>
<evidence type="ECO:0000313" key="2">
    <source>
        <dbReference type="EMBL" id="MBD2770079.1"/>
    </source>
</evidence>
<protein>
    <submittedName>
        <fullName evidence="2">DUF4292 domain-containing protein</fullName>
    </submittedName>
</protein>
<evidence type="ECO:0000313" key="3">
    <source>
        <dbReference type="Proteomes" id="UP000612233"/>
    </source>
</evidence>
<keyword evidence="3" id="KW-1185">Reference proteome</keyword>
<dbReference type="EMBL" id="JACXAD010000028">
    <property type="protein sequence ID" value="MBD2770079.1"/>
    <property type="molecule type" value="Genomic_DNA"/>
</dbReference>
<dbReference type="AlphaFoldDB" id="A0A927GLD8"/>
<dbReference type="InterPro" id="IPR025634">
    <property type="entry name" value="DUF4292"/>
</dbReference>
<sequence>MNKLTLLLALGLLLGSCHRKAVPTTTSANGPGTSVSMPGFKRLEPALPSMRAVNTTFIFLNAKGKAQINLKGNKQGANLALRVRRDSIIWVSASLVGVEGVRAVLTHDSVRVLNRLEKTYFSGDYKYLSKLLNVPVSFAQMQALLLGDYLPAPAGTTPTMATEEGGRQRVSYPLGEVVVERLLQAGTGRVQQLKVSDEATKRNLTVDYTDFQPLEGPGDLVFAHAMLIQAQQPSSGVTTAAINFSKVNAGRERLAFPFSVPKGYKRQK</sequence>
<gene>
    <name evidence="2" type="ORF">IC235_19500</name>
</gene>
<comment type="caution">
    <text evidence="2">The sequence shown here is derived from an EMBL/GenBank/DDBJ whole genome shotgun (WGS) entry which is preliminary data.</text>
</comment>
<organism evidence="2 3">
    <name type="scientific">Hymenobacter montanus</name>
    <dbReference type="NCBI Taxonomy" id="2771359"/>
    <lineage>
        <taxon>Bacteria</taxon>
        <taxon>Pseudomonadati</taxon>
        <taxon>Bacteroidota</taxon>
        <taxon>Cytophagia</taxon>
        <taxon>Cytophagales</taxon>
        <taxon>Hymenobacteraceae</taxon>
        <taxon>Hymenobacter</taxon>
    </lineage>
</organism>
<dbReference type="PROSITE" id="PS51257">
    <property type="entry name" value="PROKAR_LIPOPROTEIN"/>
    <property type="match status" value="1"/>
</dbReference>
<reference evidence="2" key="1">
    <citation type="submission" date="2020-09" db="EMBL/GenBank/DDBJ databases">
        <authorList>
            <person name="Kim M.K."/>
        </authorList>
    </citation>
    <scope>NUCLEOTIDE SEQUENCE</scope>
    <source>
        <strain evidence="2">BT664</strain>
    </source>
</reference>
<name>A0A927GLD8_9BACT</name>
<accession>A0A927GLD8</accession>
<proteinExistence type="predicted"/>
<feature type="signal peptide" evidence="1">
    <location>
        <begin position="1"/>
        <end position="21"/>
    </location>
</feature>
<dbReference type="RefSeq" id="WP_191006891.1">
    <property type="nucleotide sequence ID" value="NZ_JACXAD010000028.1"/>
</dbReference>
<keyword evidence="1" id="KW-0732">Signal</keyword>
<dbReference type="Proteomes" id="UP000612233">
    <property type="component" value="Unassembled WGS sequence"/>
</dbReference>